<accession>A0ABX0UK14</accession>
<feature type="transmembrane region" description="Helical" evidence="1">
    <location>
        <begin position="71"/>
        <end position="91"/>
    </location>
</feature>
<sequence length="444" mass="50297">MNWSLFNVVTNFNYLRYSVGIAMMFNGFPLIFFIRDTLGVGPASSVFTALFFSLALILMLPLHLFKRLYKPNVILINLGVGFLLITLYYFFFMNHQGKSVADIGNYVFTFGFIVLLLHVPNDVKDTLIAVFFLFSFFTNITLVYSLITDPNWSPGMRAAVSFANEGAQPGGNPHITARNGVICLVSAFVMLGSTKGIFTKIFLFFSMLFGLAVVVMSLAKSSYLGLGIAAGAYFIFRFKFSHLVSAVGDAFKFRNVIFIVIILVGINYFLSRYGDIMGLLLNYWDVFEDRIMDVVFTSTGVKLTDSADVDYSAMGRVSGFGEFMETLFSWDVFLGRGYKSDYLDVPLLEAWVSHGIFGFIFFASFNFFLFVFAIREIRRYTNPLSTFLAYFFLSMMVLLVTGGRPYDIAFWFPYSVMMRFLGIRYLDSFNRKPVVVQTMAPVTT</sequence>
<name>A0ABX0UK14_9BACT</name>
<evidence type="ECO:0000256" key="1">
    <source>
        <dbReference type="SAM" id="Phobius"/>
    </source>
</evidence>
<keyword evidence="1" id="KW-1133">Transmembrane helix</keyword>
<evidence type="ECO:0008006" key="4">
    <source>
        <dbReference type="Google" id="ProtNLM"/>
    </source>
</evidence>
<keyword evidence="3" id="KW-1185">Reference proteome</keyword>
<evidence type="ECO:0000313" key="2">
    <source>
        <dbReference type="EMBL" id="NIJ53357.1"/>
    </source>
</evidence>
<feature type="transmembrane region" description="Helical" evidence="1">
    <location>
        <begin position="197"/>
        <end position="216"/>
    </location>
</feature>
<evidence type="ECO:0000313" key="3">
    <source>
        <dbReference type="Proteomes" id="UP001179181"/>
    </source>
</evidence>
<reference evidence="2 3" key="1">
    <citation type="submission" date="2020-03" db="EMBL/GenBank/DDBJ databases">
        <title>Genomic Encyclopedia of Type Strains, Phase IV (KMG-IV): sequencing the most valuable type-strain genomes for metagenomic binning, comparative biology and taxonomic classification.</title>
        <authorList>
            <person name="Goeker M."/>
        </authorList>
    </citation>
    <scope>NUCLEOTIDE SEQUENCE [LARGE SCALE GENOMIC DNA]</scope>
    <source>
        <strain evidence="2 3">DSM 102865</strain>
    </source>
</reference>
<dbReference type="RefSeq" id="WP_167270395.1">
    <property type="nucleotide sequence ID" value="NZ_JAASQJ010000002.1"/>
</dbReference>
<feature type="transmembrane region" description="Helical" evidence="1">
    <location>
        <begin position="252"/>
        <end position="270"/>
    </location>
</feature>
<dbReference type="EMBL" id="JAASQJ010000002">
    <property type="protein sequence ID" value="NIJ53357.1"/>
    <property type="molecule type" value="Genomic_DNA"/>
</dbReference>
<proteinExistence type="predicted"/>
<organism evidence="2 3">
    <name type="scientific">Dyadobacter arcticus</name>
    <dbReference type="NCBI Taxonomy" id="1078754"/>
    <lineage>
        <taxon>Bacteria</taxon>
        <taxon>Pseudomonadati</taxon>
        <taxon>Bacteroidota</taxon>
        <taxon>Cytophagia</taxon>
        <taxon>Cytophagales</taxon>
        <taxon>Spirosomataceae</taxon>
        <taxon>Dyadobacter</taxon>
    </lineage>
</organism>
<keyword evidence="1" id="KW-0472">Membrane</keyword>
<feature type="transmembrane region" description="Helical" evidence="1">
    <location>
        <begin position="384"/>
        <end position="402"/>
    </location>
</feature>
<comment type="caution">
    <text evidence="2">The sequence shown here is derived from an EMBL/GenBank/DDBJ whole genome shotgun (WGS) entry which is preliminary data.</text>
</comment>
<feature type="transmembrane region" description="Helical" evidence="1">
    <location>
        <begin position="351"/>
        <end position="372"/>
    </location>
</feature>
<protein>
    <recommendedName>
        <fullName evidence="4">O-antigen ligase like membrane protein</fullName>
    </recommendedName>
</protein>
<feature type="transmembrane region" description="Helical" evidence="1">
    <location>
        <begin position="103"/>
        <end position="120"/>
    </location>
</feature>
<gene>
    <name evidence="2" type="ORF">FHS68_002527</name>
</gene>
<keyword evidence="1" id="KW-0812">Transmembrane</keyword>
<feature type="transmembrane region" description="Helical" evidence="1">
    <location>
        <begin position="222"/>
        <end position="240"/>
    </location>
</feature>
<feature type="transmembrane region" description="Helical" evidence="1">
    <location>
        <begin position="14"/>
        <end position="34"/>
    </location>
</feature>
<feature type="transmembrane region" description="Helical" evidence="1">
    <location>
        <begin position="46"/>
        <end position="65"/>
    </location>
</feature>
<dbReference type="Proteomes" id="UP001179181">
    <property type="component" value="Unassembled WGS sequence"/>
</dbReference>
<feature type="transmembrane region" description="Helical" evidence="1">
    <location>
        <begin position="126"/>
        <end position="147"/>
    </location>
</feature>